<dbReference type="PATRIC" id="fig|762836.4.peg.1952"/>
<evidence type="ECO:0000259" key="4">
    <source>
        <dbReference type="PROSITE" id="PS50932"/>
    </source>
</evidence>
<accession>A0A1E7WUS9</accession>
<dbReference type="OrthoDB" id="8770688at2"/>
<dbReference type="AlphaFoldDB" id="A0A1E7WUS9"/>
<name>A0A1E7WUS9_9BURK</name>
<gene>
    <name evidence="5" type="primary">gntR_2</name>
    <name evidence="5" type="ORF">DUPY_18800</name>
</gene>
<dbReference type="SMART" id="SM00354">
    <property type="entry name" value="HTH_LACI"/>
    <property type="match status" value="1"/>
</dbReference>
<organism evidence="5 6">
    <name type="scientific">Duganella phyllosphaerae</name>
    <dbReference type="NCBI Taxonomy" id="762836"/>
    <lineage>
        <taxon>Bacteria</taxon>
        <taxon>Pseudomonadati</taxon>
        <taxon>Pseudomonadota</taxon>
        <taxon>Betaproteobacteria</taxon>
        <taxon>Burkholderiales</taxon>
        <taxon>Oxalobacteraceae</taxon>
        <taxon>Telluria group</taxon>
        <taxon>Duganella</taxon>
    </lineage>
</organism>
<keyword evidence="2" id="KW-0238">DNA-binding</keyword>
<keyword evidence="6" id="KW-1185">Reference proteome</keyword>
<dbReference type="GO" id="GO:0000976">
    <property type="term" value="F:transcription cis-regulatory region binding"/>
    <property type="evidence" value="ECO:0007669"/>
    <property type="project" value="TreeGrafter"/>
</dbReference>
<dbReference type="Proteomes" id="UP000175989">
    <property type="component" value="Unassembled WGS sequence"/>
</dbReference>
<keyword evidence="3" id="KW-0804">Transcription</keyword>
<dbReference type="RefSeq" id="WP_070247569.1">
    <property type="nucleotide sequence ID" value="NZ_LROM01000072.1"/>
</dbReference>
<evidence type="ECO:0000256" key="2">
    <source>
        <dbReference type="ARBA" id="ARBA00023125"/>
    </source>
</evidence>
<reference evidence="6" key="1">
    <citation type="journal article" date="2016" name="Front. Microbiol.">
        <title>Molecular Keys to the Janthinobacterium and Duganella spp. Interaction with the Plant Pathogen Fusarium graminearum.</title>
        <authorList>
            <person name="Haack F.S."/>
            <person name="Poehlein A."/>
            <person name="Kroger C."/>
            <person name="Voigt C.A."/>
            <person name="Piepenbring M."/>
            <person name="Bode H.B."/>
            <person name="Daniel R."/>
            <person name="Schafer W."/>
            <person name="Streit W.R."/>
        </authorList>
    </citation>
    <scope>NUCLEOTIDE SEQUENCE [LARGE SCALE GENOMIC DNA]</scope>
    <source>
        <strain evidence="6">T54</strain>
    </source>
</reference>
<evidence type="ECO:0000256" key="3">
    <source>
        <dbReference type="ARBA" id="ARBA00023163"/>
    </source>
</evidence>
<sequence length="342" mass="36946">MTKSQAVSSRASGRITLAMVAQHAGVATMTASRAITQPDMVSQALRDRVDKAVLELGYVPNRAARALASSQSKVIAVLVPSLSNAVFTEVLAGIQDALDADGFQILIGNTRYSDREEEKLINTYLQSNPDGMLLSGLSHSDRVQQILTTSRVPVVSMMDMSTDPAQLTVGFSQFQAGHAMTRYLLDKGHKRIGFIGAQLDERTLRRAEGYRKAMHEAGLADPRLEVMVPDPSTLALGAELVGRMLAQAHDCDAIFCCNDDLAHGAIYQCQRRGIAVPAQLAVCGFNDLPASAWMNPSLTTIGTPRYRIGFEAATLLRSVIKGDEPAVRQIDLGFTLMARESA</sequence>
<dbReference type="SUPFAM" id="SSF47413">
    <property type="entry name" value="lambda repressor-like DNA-binding domains"/>
    <property type="match status" value="1"/>
</dbReference>
<dbReference type="InterPro" id="IPR010982">
    <property type="entry name" value="Lambda_DNA-bd_dom_sf"/>
</dbReference>
<comment type="caution">
    <text evidence="5">The sequence shown here is derived from an EMBL/GenBank/DDBJ whole genome shotgun (WGS) entry which is preliminary data.</text>
</comment>
<dbReference type="InterPro" id="IPR000843">
    <property type="entry name" value="HTH_LacI"/>
</dbReference>
<dbReference type="PANTHER" id="PTHR30146:SF2">
    <property type="entry name" value="HTH-TYPE TRANSCRIPTIONAL REGULATOR GNTR"/>
    <property type="match status" value="1"/>
</dbReference>
<dbReference type="SUPFAM" id="SSF53822">
    <property type="entry name" value="Periplasmic binding protein-like I"/>
    <property type="match status" value="1"/>
</dbReference>
<dbReference type="Pfam" id="PF13377">
    <property type="entry name" value="Peripla_BP_3"/>
    <property type="match status" value="1"/>
</dbReference>
<dbReference type="Gene3D" id="3.40.50.2300">
    <property type="match status" value="2"/>
</dbReference>
<dbReference type="InterPro" id="IPR046335">
    <property type="entry name" value="LacI/GalR-like_sensor"/>
</dbReference>
<dbReference type="EMBL" id="LROM01000072">
    <property type="protein sequence ID" value="OFA03498.1"/>
    <property type="molecule type" value="Genomic_DNA"/>
</dbReference>
<dbReference type="Gene3D" id="1.10.260.40">
    <property type="entry name" value="lambda repressor-like DNA-binding domains"/>
    <property type="match status" value="1"/>
</dbReference>
<proteinExistence type="predicted"/>
<dbReference type="CDD" id="cd01392">
    <property type="entry name" value="HTH_LacI"/>
    <property type="match status" value="1"/>
</dbReference>
<evidence type="ECO:0000256" key="1">
    <source>
        <dbReference type="ARBA" id="ARBA00023015"/>
    </source>
</evidence>
<evidence type="ECO:0000313" key="6">
    <source>
        <dbReference type="Proteomes" id="UP000175989"/>
    </source>
</evidence>
<dbReference type="PANTHER" id="PTHR30146">
    <property type="entry name" value="LACI-RELATED TRANSCRIPTIONAL REPRESSOR"/>
    <property type="match status" value="1"/>
</dbReference>
<evidence type="ECO:0000313" key="5">
    <source>
        <dbReference type="EMBL" id="OFA03498.1"/>
    </source>
</evidence>
<keyword evidence="1" id="KW-0805">Transcription regulation</keyword>
<dbReference type="GO" id="GO:0003700">
    <property type="term" value="F:DNA-binding transcription factor activity"/>
    <property type="evidence" value="ECO:0007669"/>
    <property type="project" value="TreeGrafter"/>
</dbReference>
<protein>
    <submittedName>
        <fullName evidence="5">HTH-type transcriptional regulator GntR</fullName>
    </submittedName>
</protein>
<dbReference type="PROSITE" id="PS50932">
    <property type="entry name" value="HTH_LACI_2"/>
    <property type="match status" value="1"/>
</dbReference>
<feature type="domain" description="HTH lacI-type" evidence="4">
    <location>
        <begin position="15"/>
        <end position="69"/>
    </location>
</feature>
<dbReference type="Pfam" id="PF00356">
    <property type="entry name" value="LacI"/>
    <property type="match status" value="1"/>
</dbReference>
<dbReference type="InterPro" id="IPR028082">
    <property type="entry name" value="Peripla_BP_I"/>
</dbReference>
<dbReference type="CDD" id="cd01575">
    <property type="entry name" value="PBP1_GntR"/>
    <property type="match status" value="1"/>
</dbReference>